<dbReference type="Pfam" id="PF07676">
    <property type="entry name" value="PD40"/>
    <property type="match status" value="1"/>
</dbReference>
<dbReference type="Gene3D" id="2.120.10.30">
    <property type="entry name" value="TolB, C-terminal domain"/>
    <property type="match status" value="2"/>
</dbReference>
<protein>
    <submittedName>
        <fullName evidence="6">Peptidase S9 prolyl oligopeptidase active site domain protein</fullName>
    </submittedName>
</protein>
<dbReference type="AlphaFoldDB" id="A0A4P8XL16"/>
<keyword evidence="2" id="KW-0645">Protease</keyword>
<dbReference type="PANTHER" id="PTHR42776">
    <property type="entry name" value="SERINE PEPTIDASE S9 FAMILY MEMBER"/>
    <property type="match status" value="1"/>
</dbReference>
<dbReference type="Proteomes" id="UP000300879">
    <property type="component" value="Chromosome"/>
</dbReference>
<organism evidence="6 7">
    <name type="scientific">Paenibacillus algicola</name>
    <dbReference type="NCBI Taxonomy" id="2565926"/>
    <lineage>
        <taxon>Bacteria</taxon>
        <taxon>Bacillati</taxon>
        <taxon>Bacillota</taxon>
        <taxon>Bacilli</taxon>
        <taxon>Bacillales</taxon>
        <taxon>Paenibacillaceae</taxon>
        <taxon>Paenibacillus</taxon>
    </lineage>
</organism>
<dbReference type="EMBL" id="CP040396">
    <property type="protein sequence ID" value="QCT02995.1"/>
    <property type="molecule type" value="Genomic_DNA"/>
</dbReference>
<proteinExistence type="inferred from homology"/>
<evidence type="ECO:0000313" key="6">
    <source>
        <dbReference type="EMBL" id="QCT02995.1"/>
    </source>
</evidence>
<evidence type="ECO:0000256" key="3">
    <source>
        <dbReference type="ARBA" id="ARBA00022801"/>
    </source>
</evidence>
<dbReference type="OrthoDB" id="108903at2"/>
<accession>A0A4P8XL16</accession>
<evidence type="ECO:0000256" key="4">
    <source>
        <dbReference type="ARBA" id="ARBA00022825"/>
    </source>
</evidence>
<dbReference type="InterPro" id="IPR011659">
    <property type="entry name" value="WD40"/>
</dbReference>
<evidence type="ECO:0000259" key="5">
    <source>
        <dbReference type="Pfam" id="PF00326"/>
    </source>
</evidence>
<keyword evidence="3" id="KW-0378">Hydrolase</keyword>
<dbReference type="FunFam" id="3.40.50.1820:FF:000028">
    <property type="entry name" value="S9 family peptidase"/>
    <property type="match status" value="1"/>
</dbReference>
<keyword evidence="4" id="KW-0720">Serine protease</keyword>
<keyword evidence="7" id="KW-1185">Reference proteome</keyword>
<dbReference type="RefSeq" id="WP_138225937.1">
    <property type="nucleotide sequence ID" value="NZ_CP040396.1"/>
</dbReference>
<dbReference type="KEGG" id="palo:E6C60_2283"/>
<dbReference type="GO" id="GO:0004252">
    <property type="term" value="F:serine-type endopeptidase activity"/>
    <property type="evidence" value="ECO:0007669"/>
    <property type="project" value="TreeGrafter"/>
</dbReference>
<dbReference type="Gene3D" id="3.40.50.1820">
    <property type="entry name" value="alpha/beta hydrolase"/>
    <property type="match status" value="1"/>
</dbReference>
<dbReference type="SUPFAM" id="SSF53474">
    <property type="entry name" value="alpha/beta-Hydrolases"/>
    <property type="match status" value="1"/>
</dbReference>
<comment type="similarity">
    <text evidence="1">Belongs to the peptidase S9C family.</text>
</comment>
<reference evidence="6 7" key="1">
    <citation type="submission" date="2019-05" db="EMBL/GenBank/DDBJ databases">
        <authorList>
            <person name="Chen C."/>
        </authorList>
    </citation>
    <scope>NUCLEOTIDE SEQUENCE [LARGE SCALE GENOMIC DNA]</scope>
    <source>
        <strain evidence="6 7">HB172198</strain>
    </source>
</reference>
<dbReference type="PANTHER" id="PTHR42776:SF27">
    <property type="entry name" value="DIPEPTIDYL PEPTIDASE FAMILY MEMBER 6"/>
    <property type="match status" value="1"/>
</dbReference>
<evidence type="ECO:0000256" key="2">
    <source>
        <dbReference type="ARBA" id="ARBA00022670"/>
    </source>
</evidence>
<sequence>MTTKRMITPEDLYRMKWVSEPAVSPVQDLTAYVYKEVSESREGYTSHIRLISHDGAEERVLTQGEQDSSPAWSPDGSQLAFLRKSGSNRQVFMLPMSGGEAECVTSLKHGASSFQWSPDGTALLVKSQIASGEEDDPAADDQVKLPEAQVFNRIKYKSDGSGLWNNRRSHLVLVSLSGTRETRCITSGDFDVTDYAWAPDGSSVAYVTSVSSEACRDADLSRIDDVFTVQLQDLSTQKMTDSSLSIHSVSFTPDGSQLLLLADDLSCGLATLNRIHLLPLQGGSCTAMYSELDIQIGHSGVSDMRAGAGSKPQFSTDGGTVYVQISQQGSVHVAAYQLDGSGMNVVTTGEREVYEFGVAHDGRLILASADPLHPGDLYVLQNSHSEEISLTNVNNELWSELQFSLPESFTFKTQDEWSLQGWIMKPTHLKEGQKAPAVLEIHGGPQAMYGHTFMLEFQLLAAAGYAVIYSNPRGGHGYGQVHVNTVRGDYGGRDYQDLMELVDYVIEAYDCVDPSRLGVTGGSYGGFMTNWIVGHTDRFQAAVTQRSISNWISFYGVSDIGYFFTEDMIQGNPWQDLSKLWEHSPLAYVQHVNTPLLILHGEQDLRCPIEQGEQLFIALKRLGKTTSLVRFPGADHNLSRSGHPALRVQRLSHIVNWFVTHIKQE</sequence>
<dbReference type="GO" id="GO:0006508">
    <property type="term" value="P:proteolysis"/>
    <property type="evidence" value="ECO:0007669"/>
    <property type="project" value="UniProtKB-KW"/>
</dbReference>
<evidence type="ECO:0000256" key="1">
    <source>
        <dbReference type="ARBA" id="ARBA00010040"/>
    </source>
</evidence>
<dbReference type="SUPFAM" id="SSF82171">
    <property type="entry name" value="DPP6 N-terminal domain-like"/>
    <property type="match status" value="1"/>
</dbReference>
<dbReference type="InterPro" id="IPR001375">
    <property type="entry name" value="Peptidase_S9_cat"/>
</dbReference>
<dbReference type="InterPro" id="IPR029058">
    <property type="entry name" value="AB_hydrolase_fold"/>
</dbReference>
<dbReference type="Pfam" id="PF00326">
    <property type="entry name" value="Peptidase_S9"/>
    <property type="match status" value="1"/>
</dbReference>
<dbReference type="InterPro" id="IPR011042">
    <property type="entry name" value="6-blade_b-propeller_TolB-like"/>
</dbReference>
<gene>
    <name evidence="6" type="ORF">E6C60_2283</name>
</gene>
<name>A0A4P8XL16_9BACL</name>
<evidence type="ECO:0000313" key="7">
    <source>
        <dbReference type="Proteomes" id="UP000300879"/>
    </source>
</evidence>
<feature type="domain" description="Peptidase S9 prolyl oligopeptidase catalytic" evidence="5">
    <location>
        <begin position="452"/>
        <end position="664"/>
    </location>
</feature>